<protein>
    <submittedName>
        <fullName evidence="1">Uncharacterized protein</fullName>
    </submittedName>
</protein>
<gene>
    <name evidence="1" type="ORF">EK386_11315</name>
</gene>
<accession>A0A3S0P5L9</accession>
<dbReference type="EMBL" id="RYYR01000013">
    <property type="protein sequence ID" value="RUL51922.1"/>
    <property type="molecule type" value="Genomic_DNA"/>
</dbReference>
<dbReference type="Proteomes" id="UP000287910">
    <property type="component" value="Unassembled WGS sequence"/>
</dbReference>
<evidence type="ECO:0000313" key="2">
    <source>
        <dbReference type="Proteomes" id="UP000287910"/>
    </source>
</evidence>
<sequence>MKDVSHPQSLGEIDVGGVKYLHVPDDNFDYLKDISENEVKIHLKFTKDQEKRKEAKNALKTFFLEIL</sequence>
<reference evidence="1 2" key="1">
    <citation type="submission" date="2018-12" db="EMBL/GenBank/DDBJ databases">
        <title>Lysinibacillus antri sp. nov., isolated from a cave soil.</title>
        <authorList>
            <person name="Narsing Rao M.P."/>
            <person name="Zhang H."/>
            <person name="Dong Z.-Y."/>
            <person name="Niu X.-K."/>
            <person name="Zhang K."/>
            <person name="Fang B.-Z."/>
            <person name="Kang Y.-Q."/>
            <person name="Xiao M."/>
            <person name="Li W.-J."/>
        </authorList>
    </citation>
    <scope>NUCLEOTIDE SEQUENCE [LARGE SCALE GENOMIC DNA]</scope>
    <source>
        <strain evidence="1 2">SYSU K30002</strain>
    </source>
</reference>
<name>A0A3S0P5L9_9BACI</name>
<evidence type="ECO:0000313" key="1">
    <source>
        <dbReference type="EMBL" id="RUL51922.1"/>
    </source>
</evidence>
<comment type="caution">
    <text evidence="1">The sequence shown here is derived from an EMBL/GenBank/DDBJ whole genome shotgun (WGS) entry which is preliminary data.</text>
</comment>
<dbReference type="RefSeq" id="WP_126659278.1">
    <property type="nucleotide sequence ID" value="NZ_RYYR01000013.1"/>
</dbReference>
<keyword evidence="2" id="KW-1185">Reference proteome</keyword>
<dbReference type="AlphaFoldDB" id="A0A3S0P5L9"/>
<organism evidence="1 2">
    <name type="scientific">Lysinibacillus antri</name>
    <dbReference type="NCBI Taxonomy" id="2498145"/>
    <lineage>
        <taxon>Bacteria</taxon>
        <taxon>Bacillati</taxon>
        <taxon>Bacillota</taxon>
        <taxon>Bacilli</taxon>
        <taxon>Bacillales</taxon>
        <taxon>Bacillaceae</taxon>
        <taxon>Lysinibacillus</taxon>
    </lineage>
</organism>
<proteinExistence type="predicted"/>